<dbReference type="EMBL" id="CAXKWB010007074">
    <property type="protein sequence ID" value="CAL4085546.1"/>
    <property type="molecule type" value="Genomic_DNA"/>
</dbReference>
<evidence type="ECO:0000313" key="8">
    <source>
        <dbReference type="Proteomes" id="UP001497623"/>
    </source>
</evidence>
<evidence type="ECO:0000256" key="2">
    <source>
        <dbReference type="ARBA" id="ARBA00022692"/>
    </source>
</evidence>
<dbReference type="InterPro" id="IPR011701">
    <property type="entry name" value="MFS"/>
</dbReference>
<comment type="caution">
    <text evidence="7">The sequence shown here is derived from an EMBL/GenBank/DDBJ whole genome shotgun (WGS) entry which is preliminary data.</text>
</comment>
<dbReference type="InterPro" id="IPR049680">
    <property type="entry name" value="FLVCR1-2_SLC49-like"/>
</dbReference>
<dbReference type="GO" id="GO:0016020">
    <property type="term" value="C:membrane"/>
    <property type="evidence" value="ECO:0007669"/>
    <property type="project" value="UniProtKB-SubCell"/>
</dbReference>
<comment type="subcellular location">
    <subcellularLocation>
        <location evidence="1">Membrane</location>
        <topology evidence="1">Multi-pass membrane protein</topology>
    </subcellularLocation>
</comment>
<keyword evidence="4 5" id="KW-0472">Membrane</keyword>
<feature type="transmembrane region" description="Helical" evidence="5">
    <location>
        <begin position="112"/>
        <end position="132"/>
    </location>
</feature>
<dbReference type="Gene3D" id="1.20.1250.20">
    <property type="entry name" value="MFS general substrate transporter like domains"/>
    <property type="match status" value="1"/>
</dbReference>
<feature type="transmembrane region" description="Helical" evidence="5">
    <location>
        <begin position="36"/>
        <end position="55"/>
    </location>
</feature>
<sequence>LTTRYGLRFGVLSGSGLVAVGTILRCITTHTTAFTILSHISAICIGTAGPIAMAAPPMLAADWFPTKERTTATAIAISANSLGGLGSYLEPLIVRSPGENVTQEEIRGDIRILMYIYAGFAALLFILIALYFPSRPPTPPSISSSQEKLNFKDSIRKLLSNKAMICLLVSYSIGVGIPLVWFSVSNFSFNNLGINQDEAMWIGLLQTLSCGIMGILMGRVTDLVYGYIRGTIIVLFL</sequence>
<proteinExistence type="predicted"/>
<dbReference type="AlphaFoldDB" id="A0AAV2QGL2"/>
<dbReference type="PANTHER" id="PTHR10924">
    <property type="entry name" value="MAJOR FACILITATOR SUPERFAMILY PROTEIN-RELATED"/>
    <property type="match status" value="1"/>
</dbReference>
<keyword evidence="3 5" id="KW-1133">Transmembrane helix</keyword>
<accession>A0AAV2QGL2</accession>
<feature type="non-terminal residue" evidence="7">
    <location>
        <position position="1"/>
    </location>
</feature>
<evidence type="ECO:0000256" key="1">
    <source>
        <dbReference type="ARBA" id="ARBA00004141"/>
    </source>
</evidence>
<evidence type="ECO:0000256" key="4">
    <source>
        <dbReference type="ARBA" id="ARBA00023136"/>
    </source>
</evidence>
<dbReference type="PROSITE" id="PS50850">
    <property type="entry name" value="MFS"/>
    <property type="match status" value="1"/>
</dbReference>
<protein>
    <recommendedName>
        <fullName evidence="6">Major facilitator superfamily (MFS) profile domain-containing protein</fullName>
    </recommendedName>
</protein>
<evidence type="ECO:0000313" key="7">
    <source>
        <dbReference type="EMBL" id="CAL4085546.1"/>
    </source>
</evidence>
<keyword evidence="2 5" id="KW-0812">Transmembrane</keyword>
<keyword evidence="8" id="KW-1185">Reference proteome</keyword>
<feature type="transmembrane region" description="Helical" evidence="5">
    <location>
        <begin position="6"/>
        <end position="24"/>
    </location>
</feature>
<reference evidence="7 8" key="1">
    <citation type="submission" date="2024-05" db="EMBL/GenBank/DDBJ databases">
        <authorList>
            <person name="Wallberg A."/>
        </authorList>
    </citation>
    <scope>NUCLEOTIDE SEQUENCE [LARGE SCALE GENOMIC DNA]</scope>
</reference>
<dbReference type="InterPro" id="IPR020846">
    <property type="entry name" value="MFS_dom"/>
</dbReference>
<dbReference type="Proteomes" id="UP001497623">
    <property type="component" value="Unassembled WGS sequence"/>
</dbReference>
<feature type="non-terminal residue" evidence="7">
    <location>
        <position position="237"/>
    </location>
</feature>
<feature type="transmembrane region" description="Helical" evidence="5">
    <location>
        <begin position="199"/>
        <end position="220"/>
    </location>
</feature>
<evidence type="ECO:0000259" key="6">
    <source>
        <dbReference type="PROSITE" id="PS50850"/>
    </source>
</evidence>
<organism evidence="7 8">
    <name type="scientific">Meganyctiphanes norvegica</name>
    <name type="common">Northern krill</name>
    <name type="synonym">Thysanopoda norvegica</name>
    <dbReference type="NCBI Taxonomy" id="48144"/>
    <lineage>
        <taxon>Eukaryota</taxon>
        <taxon>Metazoa</taxon>
        <taxon>Ecdysozoa</taxon>
        <taxon>Arthropoda</taxon>
        <taxon>Crustacea</taxon>
        <taxon>Multicrustacea</taxon>
        <taxon>Malacostraca</taxon>
        <taxon>Eumalacostraca</taxon>
        <taxon>Eucarida</taxon>
        <taxon>Euphausiacea</taxon>
        <taxon>Euphausiidae</taxon>
        <taxon>Meganyctiphanes</taxon>
    </lineage>
</organism>
<feature type="transmembrane region" description="Helical" evidence="5">
    <location>
        <begin position="163"/>
        <end position="184"/>
    </location>
</feature>
<name>A0AAV2QGL2_MEGNR</name>
<dbReference type="InterPro" id="IPR036259">
    <property type="entry name" value="MFS_trans_sf"/>
</dbReference>
<dbReference type="Pfam" id="PF07690">
    <property type="entry name" value="MFS_1"/>
    <property type="match status" value="1"/>
</dbReference>
<dbReference type="GO" id="GO:0022857">
    <property type="term" value="F:transmembrane transporter activity"/>
    <property type="evidence" value="ECO:0007669"/>
    <property type="project" value="InterPro"/>
</dbReference>
<evidence type="ECO:0000256" key="5">
    <source>
        <dbReference type="SAM" id="Phobius"/>
    </source>
</evidence>
<dbReference type="SUPFAM" id="SSF103473">
    <property type="entry name" value="MFS general substrate transporter"/>
    <property type="match status" value="1"/>
</dbReference>
<dbReference type="PANTHER" id="PTHR10924:SF27">
    <property type="entry name" value="SOLUTE CARRIER FAMILY 49 MEMBER 4"/>
    <property type="match status" value="1"/>
</dbReference>
<evidence type="ECO:0000256" key="3">
    <source>
        <dbReference type="ARBA" id="ARBA00022989"/>
    </source>
</evidence>
<gene>
    <name evidence="7" type="ORF">MNOR_LOCUS12741</name>
</gene>
<feature type="domain" description="Major facilitator superfamily (MFS) profile" evidence="6">
    <location>
        <begin position="1"/>
        <end position="136"/>
    </location>
</feature>